<keyword evidence="2" id="KW-1185">Reference proteome</keyword>
<name>A0A1H0IX53_9SPHI</name>
<evidence type="ECO:0008006" key="3">
    <source>
        <dbReference type="Google" id="ProtNLM"/>
    </source>
</evidence>
<dbReference type="Proteomes" id="UP000183200">
    <property type="component" value="Unassembled WGS sequence"/>
</dbReference>
<proteinExistence type="predicted"/>
<organism evidence="1 2">
    <name type="scientific">Pedobacter steynii</name>
    <dbReference type="NCBI Taxonomy" id="430522"/>
    <lineage>
        <taxon>Bacteria</taxon>
        <taxon>Pseudomonadati</taxon>
        <taxon>Bacteroidota</taxon>
        <taxon>Sphingobacteriia</taxon>
        <taxon>Sphingobacteriales</taxon>
        <taxon>Sphingobacteriaceae</taxon>
        <taxon>Pedobacter</taxon>
    </lineage>
</organism>
<dbReference type="EMBL" id="FNGY01000014">
    <property type="protein sequence ID" value="SDO36046.1"/>
    <property type="molecule type" value="Genomic_DNA"/>
</dbReference>
<gene>
    <name evidence="1" type="ORF">SAMN05421820_11412</name>
</gene>
<reference evidence="2" key="1">
    <citation type="submission" date="2016-10" db="EMBL/GenBank/DDBJ databases">
        <authorList>
            <person name="Varghese N."/>
            <person name="Submissions S."/>
        </authorList>
    </citation>
    <scope>NUCLEOTIDE SEQUENCE [LARGE SCALE GENOMIC DNA]</scope>
    <source>
        <strain evidence="2">DSM 19110</strain>
    </source>
</reference>
<dbReference type="RefSeq" id="WP_074612426.1">
    <property type="nucleotide sequence ID" value="NZ_FNGY01000014.1"/>
</dbReference>
<evidence type="ECO:0000313" key="1">
    <source>
        <dbReference type="EMBL" id="SDO36046.1"/>
    </source>
</evidence>
<evidence type="ECO:0000313" key="2">
    <source>
        <dbReference type="Proteomes" id="UP000183200"/>
    </source>
</evidence>
<protein>
    <recommendedName>
        <fullName evidence="3">PsbP C-terminal domain-containing protein</fullName>
    </recommendedName>
</protein>
<sequence length="174" mass="20216">MTPKFNFLQILLVCFVFLLSSFSGQEWSYYKIDGNLSARFPSKPQYLKNGSNHIWLSYLSDTVVVEVNKRLDIVNFDSRNPAKTKKFFTELKEGYLASQPGAKVSKEVIKILDKRSTYYFEFDALSRDGKRKIHSSLLYVIRKADLYKFGFTESGEQRLGDKPVRDFIYSGQFN</sequence>
<accession>A0A1H0IX53</accession>
<dbReference type="AlphaFoldDB" id="A0A1H0IX53"/>